<sequence length="167" mass="18776">MHLPTGRWHHRHRNGRSGLGDCRTHGAAGQLAACQHHHVRRCLDDVGGRDGLRPDAGAEAQAVSRRPCTHCQRLWSAQTLVTVGAAELCPVCYKQRRRTRRLWPCRDCTLETDRTLVCHDKCPRYAMHRALIWAGKPSKGDRAAAEVTLEGKLRSIRHRGTGKVAQR</sequence>
<protein>
    <submittedName>
        <fullName evidence="1">Uncharacterized protein</fullName>
    </submittedName>
</protein>
<proteinExistence type="predicted"/>
<reference evidence="1" key="1">
    <citation type="journal article" date="2021" name="Proc. Natl. Acad. Sci. U.S.A.">
        <title>A Catalog of Tens of Thousands of Viruses from Human Metagenomes Reveals Hidden Associations with Chronic Diseases.</title>
        <authorList>
            <person name="Tisza M.J."/>
            <person name="Buck C.B."/>
        </authorList>
    </citation>
    <scope>NUCLEOTIDE SEQUENCE</scope>
    <source>
        <strain evidence="1">Ct5Px37</strain>
    </source>
</reference>
<name>A0A8S5N4G4_9CAUD</name>
<evidence type="ECO:0000313" key="1">
    <source>
        <dbReference type="EMBL" id="DAD89207.1"/>
    </source>
</evidence>
<organism evidence="1">
    <name type="scientific">Siphoviridae sp. ct5Px37</name>
    <dbReference type="NCBI Taxonomy" id="2826293"/>
    <lineage>
        <taxon>Viruses</taxon>
        <taxon>Duplodnaviria</taxon>
        <taxon>Heunggongvirae</taxon>
        <taxon>Uroviricota</taxon>
        <taxon>Caudoviricetes</taxon>
    </lineage>
</organism>
<dbReference type="EMBL" id="BK015055">
    <property type="protein sequence ID" value="DAD89207.1"/>
    <property type="molecule type" value="Genomic_DNA"/>
</dbReference>
<accession>A0A8S5N4G4</accession>